<dbReference type="Proteomes" id="UP001189624">
    <property type="component" value="Chromosome 6"/>
</dbReference>
<dbReference type="AlphaFoldDB" id="A0AA86T6C4"/>
<reference evidence="2" key="1">
    <citation type="submission" date="2023-10" db="EMBL/GenBank/DDBJ databases">
        <authorList>
            <person name="Domelevo Entfellner J.-B."/>
        </authorList>
    </citation>
    <scope>NUCLEOTIDE SEQUENCE</scope>
</reference>
<name>A0AA86T6C4_9FABA</name>
<dbReference type="EMBL" id="OY731403">
    <property type="protein sequence ID" value="CAJ1964149.1"/>
    <property type="molecule type" value="Genomic_DNA"/>
</dbReference>
<feature type="compositionally biased region" description="Polar residues" evidence="1">
    <location>
        <begin position="72"/>
        <end position="81"/>
    </location>
</feature>
<dbReference type="PANTHER" id="PTHR34682:SF1">
    <property type="entry name" value="PROTEIN METABOLIC NETWORK MODULATOR 1"/>
    <property type="match status" value="1"/>
</dbReference>
<protein>
    <recommendedName>
        <fullName evidence="4">AT hook motif-containing protein</fullName>
    </recommendedName>
</protein>
<dbReference type="PANTHER" id="PTHR34682">
    <property type="entry name" value="AT HOOK MOTIF-CONTAINING PROTEIN"/>
    <property type="match status" value="1"/>
</dbReference>
<feature type="region of interest" description="Disordered" evidence="1">
    <location>
        <begin position="247"/>
        <end position="282"/>
    </location>
</feature>
<feature type="compositionally biased region" description="Polar residues" evidence="1">
    <location>
        <begin position="109"/>
        <end position="121"/>
    </location>
</feature>
<feature type="region of interest" description="Disordered" evidence="1">
    <location>
        <begin position="330"/>
        <end position="376"/>
    </location>
</feature>
<evidence type="ECO:0000313" key="3">
    <source>
        <dbReference type="Proteomes" id="UP001189624"/>
    </source>
</evidence>
<proteinExistence type="predicted"/>
<organism evidence="2 3">
    <name type="scientific">Sphenostylis stenocarpa</name>
    <dbReference type="NCBI Taxonomy" id="92480"/>
    <lineage>
        <taxon>Eukaryota</taxon>
        <taxon>Viridiplantae</taxon>
        <taxon>Streptophyta</taxon>
        <taxon>Embryophyta</taxon>
        <taxon>Tracheophyta</taxon>
        <taxon>Spermatophyta</taxon>
        <taxon>Magnoliopsida</taxon>
        <taxon>eudicotyledons</taxon>
        <taxon>Gunneridae</taxon>
        <taxon>Pentapetalae</taxon>
        <taxon>rosids</taxon>
        <taxon>fabids</taxon>
        <taxon>Fabales</taxon>
        <taxon>Fabaceae</taxon>
        <taxon>Papilionoideae</taxon>
        <taxon>50 kb inversion clade</taxon>
        <taxon>NPAAA clade</taxon>
        <taxon>indigoferoid/millettioid clade</taxon>
        <taxon>Phaseoleae</taxon>
        <taxon>Sphenostylis</taxon>
    </lineage>
</organism>
<gene>
    <name evidence="2" type="ORF">AYBTSS11_LOCUS20155</name>
</gene>
<dbReference type="InterPro" id="IPR045881">
    <property type="entry name" value="MNM1-like"/>
</dbReference>
<keyword evidence="3" id="KW-1185">Reference proteome</keyword>
<feature type="region of interest" description="Disordered" evidence="1">
    <location>
        <begin position="395"/>
        <end position="417"/>
    </location>
</feature>
<accession>A0AA86T6C4</accession>
<feature type="compositionally biased region" description="Polar residues" evidence="1">
    <location>
        <begin position="334"/>
        <end position="366"/>
    </location>
</feature>
<evidence type="ECO:0008006" key="4">
    <source>
        <dbReference type="Google" id="ProtNLM"/>
    </source>
</evidence>
<evidence type="ECO:0000256" key="1">
    <source>
        <dbReference type="SAM" id="MobiDB-lite"/>
    </source>
</evidence>
<feature type="compositionally biased region" description="Polar residues" evidence="1">
    <location>
        <begin position="259"/>
        <end position="282"/>
    </location>
</feature>
<sequence>MILGGVVDFKWRPTYIRKHLFLTLINLPPTDQCPSSAILYPFSTVDVLSFGDPLFINEPLSETGVTEIIKMDQQNQNNTPDGSGDVPLKRKRGRPRKYPKPDSEESSYILVSQNKRQNPVRTEQIPIPPGFEVANGSQQLQRGQENHSNNAMVGQLVSGVIEAVFDAGYLLSVRVGDSDTSLRGLVFKPGRFVPVSPENDVAPSVPMIQRNEVSFPSRVAQFQTPLPKERNEQSMNVHRVETLAMNGSPSIPQVPRGPVSSSNLAASSGKNVPTVPSQTSLQLPRGTVGPVLLQPNNFSNGVPVSNQPSQIKSQVSLGSGVIAAKEIPVDGNPSLVSHTQNSQTLLSSSMQSEGALPHNQSSSNVVNEDEAKPMRMPGMPFEQLVTEVVKRIQAPSDAMDNEIDNSRSGDNTAMKDPIGMQEDKVNDIDQPILIKPLQAVQSCPHESSTSAPKPLDYTETGRVNELLQVLQHSNTENLASKAAELESGNKLDDIRSLGAGLEDDGTVQSTKPF</sequence>
<feature type="compositionally biased region" description="Basic residues" evidence="1">
    <location>
        <begin position="89"/>
        <end position="98"/>
    </location>
</feature>
<feature type="region of interest" description="Disordered" evidence="1">
    <location>
        <begin position="72"/>
        <end position="130"/>
    </location>
</feature>
<evidence type="ECO:0000313" key="2">
    <source>
        <dbReference type="EMBL" id="CAJ1964149.1"/>
    </source>
</evidence>
<dbReference type="Gramene" id="rna-AYBTSS11_LOCUS20155">
    <property type="protein sequence ID" value="CAJ1964149.1"/>
    <property type="gene ID" value="gene-AYBTSS11_LOCUS20155"/>
</dbReference>